<reference evidence="2 3" key="1">
    <citation type="submission" date="2024-03" db="EMBL/GenBank/DDBJ databases">
        <authorList>
            <person name="Gkanogiannis A."/>
            <person name="Becerra Lopez-Lavalle L."/>
        </authorList>
    </citation>
    <scope>NUCLEOTIDE SEQUENCE [LARGE SCALE GENOMIC DNA]</scope>
</reference>
<dbReference type="InterPro" id="IPR006045">
    <property type="entry name" value="Cupin_1"/>
</dbReference>
<dbReference type="InterPro" id="IPR011051">
    <property type="entry name" value="RmlC_Cupin_sf"/>
</dbReference>
<evidence type="ECO:0000259" key="1">
    <source>
        <dbReference type="SMART" id="SM00835"/>
    </source>
</evidence>
<sequence>MEAMNPKPFVEGEAGSYYKWLPSDYPLLAQTKVAAGRLLLRPRGFALPHYADCSKFGYVLQGEDGVAGFVFPNKCNEEVVKLKKGDLIPVPTGVTSWWFNDGDSDLEIIFLGETKGAHVPGDISYFILSGPLGLLQGFSPEYVGKSYSLNEQETTTFLKSQPNGLIFTLQQSQSLPKPHKHSKLVYNIDAAVPDIGPKVGAAAVTTVTESTFPFIGQTGLTAVLEKLDANAIRSPVYVAEPSDQLIYVAKGSGKIQIVGLSKKFDVEVKVGQLILVPRYFAVGKIAGEEGLECISIITDTHPLVEELAGKTSVWEALSPEVFQISFNVTAEFEKLFRSKA</sequence>
<dbReference type="EMBL" id="OZ021737">
    <property type="protein sequence ID" value="CAK9318104.1"/>
    <property type="molecule type" value="Genomic_DNA"/>
</dbReference>
<organism evidence="2 3">
    <name type="scientific">Citrullus colocynthis</name>
    <name type="common">colocynth</name>
    <dbReference type="NCBI Taxonomy" id="252529"/>
    <lineage>
        <taxon>Eukaryota</taxon>
        <taxon>Viridiplantae</taxon>
        <taxon>Streptophyta</taxon>
        <taxon>Embryophyta</taxon>
        <taxon>Tracheophyta</taxon>
        <taxon>Spermatophyta</taxon>
        <taxon>Magnoliopsida</taxon>
        <taxon>eudicotyledons</taxon>
        <taxon>Gunneridae</taxon>
        <taxon>Pentapetalae</taxon>
        <taxon>rosids</taxon>
        <taxon>fabids</taxon>
        <taxon>Cucurbitales</taxon>
        <taxon>Cucurbitaceae</taxon>
        <taxon>Benincaseae</taxon>
        <taxon>Citrullus</taxon>
    </lineage>
</organism>
<dbReference type="SUPFAM" id="SSF51182">
    <property type="entry name" value="RmlC-like cupins"/>
    <property type="match status" value="1"/>
</dbReference>
<dbReference type="PANTHER" id="PTHR31189">
    <property type="entry name" value="OS03G0336100 PROTEIN-RELATED"/>
    <property type="match status" value="1"/>
</dbReference>
<protein>
    <recommendedName>
        <fullName evidence="1">Cupin type-1 domain-containing protein</fullName>
    </recommendedName>
</protein>
<accession>A0ABP0YCD1</accession>
<dbReference type="InterPro" id="IPR050253">
    <property type="entry name" value="Seed_Storage-Functional"/>
</dbReference>
<evidence type="ECO:0000313" key="3">
    <source>
        <dbReference type="Proteomes" id="UP001642487"/>
    </source>
</evidence>
<dbReference type="Pfam" id="PF00190">
    <property type="entry name" value="Cupin_1"/>
    <property type="match status" value="2"/>
</dbReference>
<dbReference type="SMART" id="SM00835">
    <property type="entry name" value="Cupin_1"/>
    <property type="match status" value="2"/>
</dbReference>
<evidence type="ECO:0000313" key="2">
    <source>
        <dbReference type="EMBL" id="CAK9318104.1"/>
    </source>
</evidence>
<dbReference type="CDD" id="cd02242">
    <property type="entry name" value="cupin_11S_legumin_N"/>
    <property type="match status" value="1"/>
</dbReference>
<feature type="domain" description="Cupin type-1" evidence="1">
    <location>
        <begin position="186"/>
        <end position="334"/>
    </location>
</feature>
<keyword evidence="3" id="KW-1185">Reference proteome</keyword>
<dbReference type="PANTHER" id="PTHR31189:SF45">
    <property type="entry name" value="OS09G0552500 PROTEIN"/>
    <property type="match status" value="1"/>
</dbReference>
<gene>
    <name evidence="2" type="ORF">CITCOLO1_LOCUS10060</name>
</gene>
<feature type="domain" description="Cupin type-1" evidence="1">
    <location>
        <begin position="2"/>
        <end position="155"/>
    </location>
</feature>
<name>A0ABP0YCD1_9ROSI</name>
<proteinExistence type="predicted"/>
<dbReference type="Proteomes" id="UP001642487">
    <property type="component" value="Chromosome 3"/>
</dbReference>
<dbReference type="Gene3D" id="2.60.120.10">
    <property type="entry name" value="Jelly Rolls"/>
    <property type="match status" value="2"/>
</dbReference>
<dbReference type="CDD" id="cd02243">
    <property type="entry name" value="cupin_11S_legumin_C"/>
    <property type="match status" value="1"/>
</dbReference>
<dbReference type="InterPro" id="IPR014710">
    <property type="entry name" value="RmlC-like_jellyroll"/>
</dbReference>